<keyword evidence="4 13" id="KW-1133">Transmembrane helix</keyword>
<feature type="domain" description="EGF-like" evidence="15">
    <location>
        <begin position="1558"/>
        <end position="1597"/>
    </location>
</feature>
<feature type="domain" description="EGF-like" evidence="15">
    <location>
        <begin position="230"/>
        <end position="268"/>
    </location>
</feature>
<dbReference type="SMART" id="SM00554">
    <property type="entry name" value="FAS1"/>
    <property type="match status" value="7"/>
</dbReference>
<dbReference type="FunFam" id="2.30.180.10:FF:000014">
    <property type="entry name" value="Stabilin 1"/>
    <property type="match status" value="1"/>
</dbReference>
<evidence type="ECO:0000256" key="4">
    <source>
        <dbReference type="ARBA" id="ARBA00022989"/>
    </source>
</evidence>
<feature type="domain" description="EGF-like" evidence="15">
    <location>
        <begin position="868"/>
        <end position="910"/>
    </location>
</feature>
<feature type="disulfide bond" evidence="11">
    <location>
        <begin position="2265"/>
        <end position="2286"/>
    </location>
</feature>
<feature type="chain" id="PRO_5035936758" evidence="14">
    <location>
        <begin position="27"/>
        <end position="2590"/>
    </location>
</feature>
<dbReference type="InterPro" id="IPR000742">
    <property type="entry name" value="EGF"/>
</dbReference>
<evidence type="ECO:0000256" key="2">
    <source>
        <dbReference type="ARBA" id="ARBA00022536"/>
    </source>
</evidence>
<evidence type="ECO:0000256" key="13">
    <source>
        <dbReference type="SAM" id="Phobius"/>
    </source>
</evidence>
<dbReference type="GO" id="GO:0007155">
    <property type="term" value="P:cell adhesion"/>
    <property type="evidence" value="ECO:0007669"/>
    <property type="project" value="InterPro"/>
</dbReference>
<feature type="domain" description="FAS1" evidence="16">
    <location>
        <begin position="357"/>
        <end position="497"/>
    </location>
</feature>
<dbReference type="Gene3D" id="2.10.25.10">
    <property type="entry name" value="Laminin"/>
    <property type="match status" value="11"/>
</dbReference>
<dbReference type="InterPro" id="IPR036378">
    <property type="entry name" value="FAS1_dom_sf"/>
</dbReference>
<dbReference type="Proteomes" id="UP000752171">
    <property type="component" value="Unassembled WGS sequence"/>
</dbReference>
<feature type="domain" description="FAS1" evidence="16">
    <location>
        <begin position="1599"/>
        <end position="1726"/>
    </location>
</feature>
<evidence type="ECO:0000256" key="12">
    <source>
        <dbReference type="SAM" id="MobiDB-lite"/>
    </source>
</evidence>
<dbReference type="PROSITE" id="PS50963">
    <property type="entry name" value="LINK_2"/>
    <property type="match status" value="1"/>
</dbReference>
<dbReference type="PROSITE" id="PS50026">
    <property type="entry name" value="EGF_3"/>
    <property type="match status" value="16"/>
</dbReference>
<feature type="domain" description="FAS1" evidence="16">
    <location>
        <begin position="2332"/>
        <end position="2472"/>
    </location>
</feature>
<keyword evidence="5 13" id="KW-0472">Membrane</keyword>
<dbReference type="SUPFAM" id="SSF82153">
    <property type="entry name" value="FAS1 domain"/>
    <property type="match status" value="7"/>
</dbReference>
<dbReference type="Pfam" id="PF02469">
    <property type="entry name" value="Fasciclin"/>
    <property type="match status" value="6"/>
</dbReference>
<dbReference type="Pfam" id="PF24887">
    <property type="entry name" value="EGF_STAB1-2"/>
    <property type="match status" value="2"/>
</dbReference>
<dbReference type="InterPro" id="IPR002049">
    <property type="entry name" value="LE_dom"/>
</dbReference>
<dbReference type="InterPro" id="IPR000538">
    <property type="entry name" value="Link_dom"/>
</dbReference>
<dbReference type="InterPro" id="IPR016186">
    <property type="entry name" value="C-type_lectin-like/link_sf"/>
</dbReference>
<dbReference type="InterPro" id="IPR001881">
    <property type="entry name" value="EGF-like_Ca-bd_dom"/>
</dbReference>
<evidence type="ECO:0000256" key="6">
    <source>
        <dbReference type="ARBA" id="ARBA00023157"/>
    </source>
</evidence>
<evidence type="ECO:0000256" key="3">
    <source>
        <dbReference type="ARBA" id="ARBA00022692"/>
    </source>
</evidence>
<organism evidence="18 19">
    <name type="scientific">Astyanax mexicanus</name>
    <name type="common">Blind cave fish</name>
    <name type="synonym">Astyanax fasciatus mexicanus</name>
    <dbReference type="NCBI Taxonomy" id="7994"/>
    <lineage>
        <taxon>Eukaryota</taxon>
        <taxon>Metazoa</taxon>
        <taxon>Chordata</taxon>
        <taxon>Craniata</taxon>
        <taxon>Vertebrata</taxon>
        <taxon>Euteleostomi</taxon>
        <taxon>Actinopterygii</taxon>
        <taxon>Neopterygii</taxon>
        <taxon>Teleostei</taxon>
        <taxon>Ostariophysi</taxon>
        <taxon>Characiformes</taxon>
        <taxon>Characoidei</taxon>
        <taxon>Acestrorhamphidae</taxon>
        <taxon>Acestrorhamphinae</taxon>
        <taxon>Astyanax</taxon>
    </lineage>
</organism>
<dbReference type="Pfam" id="PF00193">
    <property type="entry name" value="Xlink"/>
    <property type="match status" value="1"/>
</dbReference>
<evidence type="ECO:0000256" key="5">
    <source>
        <dbReference type="ARBA" id="ARBA00023136"/>
    </source>
</evidence>
<keyword evidence="3 13" id="KW-0812">Transmembrane</keyword>
<evidence type="ECO:0000256" key="7">
    <source>
        <dbReference type="ARBA" id="ARBA00023170"/>
    </source>
</evidence>
<dbReference type="PANTHER" id="PTHR24038:SF8">
    <property type="entry name" value="STABILIN-1"/>
    <property type="match status" value="1"/>
</dbReference>
<evidence type="ECO:0000256" key="11">
    <source>
        <dbReference type="PROSITE-ProRule" id="PRU00323"/>
    </source>
</evidence>
<sequence>MNGAWSQEAVMLYLLVLGLMVPCSLQSEAGSNRCDEPRTIQHSTLCTSCAAAPSIVCPPGFRKTTTNVECRYTVEIGDRLLELPGCSRSCEKVTSTKRCCPGFWGPLCLPCPSWSGKMCNWHGACSEGASGNGTCACEEGFTDFACHKCTNTNAYGENCQSECSCVNGQCNSGPDGDGQCYCQPPYSGPKCDKVTTACSKCTLYSYCKGEGDSAVCECLPGFKKIGQICTGICSPNTCDVNAECSYVGAGQFQCKCKEGYEGNGKSCTPINRCSQNNGGCPANSTVCQYAGPGKAKCVCISGMEGSNPAAGCTLKSACTMNTCHRNARCETGQDGIARCQCSRQQIRDGKRCYGTIMERVLELDREGSQAGKLTGTVGLFGRDSDMFFFLAEKGCELVLRKHGPFTALVPADTSQISAHKLNHQPTAGAICKHHLILGQHLYNDLEGRDFWTYGGEEIRFKTNKQFISKKDPDTLYTIIQTDIPAANGIIHIINKALTLANIDTSSSTEFSSKTIREIITEDGRFNRFLSLVDNCGAPMPLTGPGPLTVFIPTNKAVDRFRDGSLIYMLTDARHKLQELLRHHMFSQAAVTVDQVASMSEIQTMARQVITINATGDGRVLLGEKGIPLVSKDIIASNGIIHLIDGVLVPPSIMPIMPHRCDVNISTIVMSPCVTCIHISETHCPPGSVELPEFAEDCVPPRDPRMTDFLIVPGCAKYCNITRTRAECCRGFYGPDCKPCIGGFQNPCYNKGTCSDGILGDGTCRCNSGFTGIGCHICSNPNKHGENCDEDCRCVHGICDNRPGSLGLCRRDSCLPGFSGELCDQADTPCNSDGAFQRCHIHAHCTYANGQTTCVCSPGYEGDGYSCAEANLCLKPDRGGCHTNARCVYAGPGNVSCVCNEGWMGDGVLCVEVNNCLLESRGGCHENAECTSTGPGQNECACKKGYMGDGIKCQIVNPCLTDNGGCHAVAACSFKKDGTHSCICPEGYEGDGTTCYGNILVELDGNSDFYDFNRYLQRHHVISSNDNVTALVPSKDAFKNLSAADSAFWLDFYRLPHLLRAHFLDGVYSYEDLRKQVNKAVQTKTKTKWEITDKDGELMIGNAAILVADLKAINGYIHIINTVLKPPVADIPPPPPDLMEVLNNTPSFSLFRQAVQLYNLSKLIGSRDFTIFVPHDSAVQTYLEKANLTQLDENVVRYHIIPKEQLFPEHLTDGTLKSTLLEGGYQIMVHLNKKNETLVNDVLLNGNFTEVRHGSVISITSVLQVHKNHCSKDVILKSPGRCGPCDSTPKCTFSAKPVKASFPANMKSNCKYRTRVGKKRKSVSGCMMDCLKTTKDHFCCPGYFGHDCFKCPGTVDNWCSNNGRCLDGLFGSGECLCNEGFHGTACETCEAGRYGKDCKSECHCEHGKCLDGLDGNGWCICYKGWKGINCSVAIVNDECGGICDDKANCISGGSGGKPNCVCIAGYQGNGTVCKELDLCGINNGGCSEHATCTRTSPGERSCTCNVSYTGDGIVCLDLNPCLVNNGGCSENADCVKTGPNEAACVCRLGFTKRGPFCTPVNPCQKDNGDCDMNAMCVYTGPGERNCTCRYGYKGNGFECRGTITRELLYSLAGAWFRRNLANARVRDLFGRGPFTVFVPHTNYVGNSTIEAWTNKSRSQDLLRYHFVGCEELSGLELRSVTRVLAASGHMLRFSVKDGIIYINNKTKIITSDYECSNGVIHFIDSVLFPYGLEDKPTAVQSQLNITSAAEAYGYTMFSKLLQKADLMNLVQHTQFFPFTMFWPTDNAFNSLPEEQKTWLYSEDHHDKLQAFIKIHIIRDQRTVASALTVEHSVRTMYGAHLTFSCDKDLIGNILINGNDAKIIDRHLLFSSGIAHGIDKVLEPPNIGAHCDDFVSTEIKGRCGSCYLPPACSYGSEDTNKTSFCRLPWRYGHRRYSVFDDMAGYSSNPFHYRPYHGGCSRVCNTKTWRSKCCKNHYGRDCQGETNNLLSLLHIATLADSSVWMQTSWDMIKTVIRTDLPVRNYNMNICVLAACNCTANGKCDEGLDGNGSCFCQEGWTGTWCESKIEVKPVCSPECNSNAVCRPENQCECVPPYEGNGFNCTAPDLCSEYNGGCHAEANCTQTGVSVSCSCKAGYTGDGNLCSPINRCVEEVNGGCSDFADCIVTGPNERRCECQVGYVGNGVQCLEKVVPPVDRCLEDNGGCHPKATCKDLHFHTKTAGVFHLRSPAGKYKMNYTTAEAACRAEEATLATLSQLSDAQQLGMHLCTAGWMDGKKVGYPIRFPSVKCGDNHVGIVLYKDPVDLSSPYDAYCYRVRDVECECGPGYIGNGEFCNGNLASVIATNSNFSVFYSTLVQYAEAAEEGKNLLNFLSTGSSNTTLFVPHDAGFSGNETLSWRDMEYHISTNNSLRFYEDLKHNTVIPSRLGFNLIVVIASDNRTQADDSSPLKLINKQVILDWDIPANNGLIHVIQGPLRAPPAPVTRPTPSAVHSPSSAPAVTTVLLIIFIGGAVAGVAYYFLKHKNDAFRFHVMICIVYLQQNDDEDGASTKKPAVVSIPNPLYTGYRAFAEPFGEPEQAESPTMEVEEPPNLLD</sequence>
<dbReference type="InterPro" id="IPR024731">
    <property type="entry name" value="NELL2-like_EGF"/>
</dbReference>
<comment type="subcellular location">
    <subcellularLocation>
        <location evidence="1">Membrane</location>
        <topology evidence="1">Single-pass type I membrane protein</topology>
    </subcellularLocation>
</comment>
<feature type="domain" description="EGF-like" evidence="15">
    <location>
        <begin position="2143"/>
        <end position="2185"/>
    </location>
</feature>
<dbReference type="SUPFAM" id="SSF56436">
    <property type="entry name" value="C-type lectin-like"/>
    <property type="match status" value="1"/>
</dbReference>
<feature type="disulfide bond" evidence="10">
    <location>
        <begin position="182"/>
        <end position="191"/>
    </location>
</feature>
<dbReference type="PROSITE" id="PS01248">
    <property type="entry name" value="EGF_LAM_1"/>
    <property type="match status" value="1"/>
</dbReference>
<feature type="disulfide bond" evidence="10">
    <location>
        <begin position="163"/>
        <end position="180"/>
    </location>
</feature>
<feature type="domain" description="EGF-like" evidence="15">
    <location>
        <begin position="735"/>
        <end position="775"/>
    </location>
</feature>
<evidence type="ECO:0000259" key="17">
    <source>
        <dbReference type="PROSITE" id="PS50963"/>
    </source>
</evidence>
<dbReference type="EMBL" id="JAICCE010000024">
    <property type="protein sequence ID" value="KAG9260337.1"/>
    <property type="molecule type" value="Genomic_DNA"/>
</dbReference>
<feature type="transmembrane region" description="Helical" evidence="13">
    <location>
        <begin position="2495"/>
        <end position="2517"/>
    </location>
</feature>
<feature type="domain" description="FAS1" evidence="16">
    <location>
        <begin position="1134"/>
        <end position="1262"/>
    </location>
</feature>
<reference evidence="18 19" key="1">
    <citation type="submission" date="2021-07" db="EMBL/GenBank/DDBJ databases">
        <authorList>
            <person name="Imarazene B."/>
            <person name="Zahm M."/>
            <person name="Klopp C."/>
            <person name="Cabau C."/>
            <person name="Beille S."/>
            <person name="Jouanno E."/>
            <person name="Castinel A."/>
            <person name="Lluch J."/>
            <person name="Gil L."/>
            <person name="Kuchtly C."/>
            <person name="Lopez Roques C."/>
            <person name="Donnadieu C."/>
            <person name="Parrinello H."/>
            <person name="Journot L."/>
            <person name="Du K."/>
            <person name="Schartl M."/>
            <person name="Retaux S."/>
            <person name="Guiguen Y."/>
        </authorList>
    </citation>
    <scope>NUCLEOTIDE SEQUENCE [LARGE SCALE GENOMIC DNA]</scope>
    <source>
        <strain evidence="18">Pach_M1</strain>
        <tissue evidence="18">Testis</tissue>
    </source>
</reference>
<keyword evidence="8" id="KW-0325">Glycoprotein</keyword>
<feature type="domain" description="EGF-like" evidence="15">
    <location>
        <begin position="155"/>
        <end position="192"/>
    </location>
</feature>
<feature type="disulfide bond" evidence="10">
    <location>
        <begin position="1420"/>
        <end position="1429"/>
    </location>
</feature>
<dbReference type="Gene3D" id="2.170.300.10">
    <property type="entry name" value="Tie2 ligand-binding domain superfamily"/>
    <property type="match status" value="2"/>
</dbReference>
<dbReference type="PANTHER" id="PTHR24038">
    <property type="entry name" value="STABILIN"/>
    <property type="match status" value="1"/>
</dbReference>
<feature type="disulfide bond" evidence="10">
    <location>
        <begin position="1438"/>
        <end position="1448"/>
    </location>
</feature>
<feature type="domain" description="EGF-like" evidence="15">
    <location>
        <begin position="1474"/>
        <end position="1515"/>
    </location>
</feature>
<feature type="domain" description="EGF-like" evidence="15">
    <location>
        <begin position="1393"/>
        <end position="1430"/>
    </location>
</feature>
<accession>A0A8T2KNS2</accession>
<protein>
    <submittedName>
        <fullName evidence="18">Stabilin-1</fullName>
    </submittedName>
</protein>
<proteinExistence type="predicted"/>
<dbReference type="Gene3D" id="2.30.180.10">
    <property type="entry name" value="FAS1 domain"/>
    <property type="match status" value="7"/>
</dbReference>
<dbReference type="InterPro" id="IPR000782">
    <property type="entry name" value="FAS1_domain"/>
</dbReference>
<dbReference type="SMART" id="SM00181">
    <property type="entry name" value="EGF"/>
    <property type="match status" value="22"/>
</dbReference>
<dbReference type="SMART" id="SM00445">
    <property type="entry name" value="LINK"/>
    <property type="match status" value="1"/>
</dbReference>
<dbReference type="FunFam" id="3.10.100.10:FF:000001">
    <property type="entry name" value="Hyaluronan proteoglycan link protein 1"/>
    <property type="match status" value="1"/>
</dbReference>
<feature type="domain" description="FAS1" evidence="16">
    <location>
        <begin position="995"/>
        <end position="1123"/>
    </location>
</feature>
<evidence type="ECO:0000313" key="19">
    <source>
        <dbReference type="Proteomes" id="UP000752171"/>
    </source>
</evidence>
<feature type="disulfide bond" evidence="11">
    <location>
        <begin position="2241"/>
        <end position="2310"/>
    </location>
</feature>
<feature type="disulfide bond" evidence="10">
    <location>
        <begin position="1401"/>
        <end position="1418"/>
    </location>
</feature>
<keyword evidence="6 10" id="KW-1015">Disulfide bond</keyword>
<feature type="domain" description="FAS1" evidence="16">
    <location>
        <begin position="512"/>
        <end position="647"/>
    </location>
</feature>
<feature type="domain" description="EGF-like" evidence="15">
    <location>
        <begin position="1354"/>
        <end position="1386"/>
    </location>
</feature>
<feature type="disulfide bond" evidence="10">
    <location>
        <begin position="2052"/>
        <end position="2061"/>
    </location>
</feature>
<dbReference type="Pfam" id="PF12947">
    <property type="entry name" value="EGF_3"/>
    <property type="match status" value="9"/>
</dbReference>
<feature type="disulfide bond" evidence="10">
    <location>
        <begin position="1442"/>
        <end position="1459"/>
    </location>
</feature>
<dbReference type="FunFam" id="2.10.25.10:FF:000040">
    <property type="entry name" value="Stabilin 2"/>
    <property type="match status" value="5"/>
</dbReference>
<feature type="signal peptide" evidence="14">
    <location>
        <begin position="1"/>
        <end position="26"/>
    </location>
</feature>
<evidence type="ECO:0000259" key="16">
    <source>
        <dbReference type="PROSITE" id="PS50213"/>
    </source>
</evidence>
<feature type="region of interest" description="Disordered" evidence="12">
    <location>
        <begin position="2570"/>
        <end position="2590"/>
    </location>
</feature>
<feature type="domain" description="EGF-like" evidence="15">
    <location>
        <begin position="1434"/>
        <end position="1473"/>
    </location>
</feature>
<feature type="domain" description="FAS1" evidence="16">
    <location>
        <begin position="1740"/>
        <end position="1880"/>
    </location>
</feature>
<feature type="domain" description="EGF-like" evidence="15">
    <location>
        <begin position="2102"/>
        <end position="2142"/>
    </location>
</feature>
<feature type="domain" description="EGF-like" evidence="15">
    <location>
        <begin position="911"/>
        <end position="953"/>
    </location>
</feature>
<evidence type="ECO:0000313" key="18">
    <source>
        <dbReference type="EMBL" id="KAG9260337.1"/>
    </source>
</evidence>
<dbReference type="SUPFAM" id="SSF57196">
    <property type="entry name" value="EGF/Laminin"/>
    <property type="match status" value="2"/>
</dbReference>
<comment type="caution">
    <text evidence="10">Lacks conserved residue(s) required for the propagation of feature annotation.</text>
</comment>
<keyword evidence="2 10" id="KW-0245">EGF-like domain</keyword>
<feature type="domain" description="EGF-like" evidence="15">
    <location>
        <begin position="314"/>
        <end position="353"/>
    </location>
</feature>
<evidence type="ECO:0000256" key="8">
    <source>
        <dbReference type="ARBA" id="ARBA00023180"/>
    </source>
</evidence>
<evidence type="ECO:0000256" key="14">
    <source>
        <dbReference type="SAM" id="SignalP"/>
    </source>
</evidence>
<dbReference type="InterPro" id="IPR056806">
    <property type="entry name" value="EGF_STAB1-2"/>
</dbReference>
<gene>
    <name evidence="18" type="primary">STAB1</name>
    <name evidence="18" type="ORF">AMEX_G26584</name>
</gene>
<dbReference type="PROSITE" id="PS01186">
    <property type="entry name" value="EGF_2"/>
    <property type="match status" value="13"/>
</dbReference>
<dbReference type="GO" id="GO:0016020">
    <property type="term" value="C:membrane"/>
    <property type="evidence" value="ECO:0007669"/>
    <property type="project" value="UniProtKB-SubCell"/>
</dbReference>
<dbReference type="SMART" id="SM00179">
    <property type="entry name" value="EGF_CA"/>
    <property type="match status" value="5"/>
</dbReference>
<dbReference type="PROSITE" id="PS00022">
    <property type="entry name" value="EGF_1"/>
    <property type="match status" value="5"/>
</dbReference>
<evidence type="ECO:0000256" key="10">
    <source>
        <dbReference type="PROSITE-ProRule" id="PRU00076"/>
    </source>
</evidence>
<dbReference type="PROSITE" id="PS50213">
    <property type="entry name" value="FAS1"/>
    <property type="match status" value="7"/>
</dbReference>
<dbReference type="GO" id="GO:0005540">
    <property type="term" value="F:hyaluronic acid binding"/>
    <property type="evidence" value="ECO:0007669"/>
    <property type="project" value="InterPro"/>
</dbReference>
<feature type="disulfide bond" evidence="10">
    <location>
        <begin position="765"/>
        <end position="774"/>
    </location>
</feature>
<comment type="caution">
    <text evidence="18">The sequence shown here is derived from an EMBL/GenBank/DDBJ whole genome shotgun (WGS) entry which is preliminary data.</text>
</comment>
<feature type="disulfide bond" evidence="10">
    <location>
        <begin position="1376"/>
        <end position="1385"/>
    </location>
</feature>
<evidence type="ECO:0000256" key="1">
    <source>
        <dbReference type="ARBA" id="ARBA00004479"/>
    </source>
</evidence>
<feature type="domain" description="EGF-like" evidence="15">
    <location>
        <begin position="2028"/>
        <end position="2062"/>
    </location>
</feature>
<dbReference type="FunFam" id="2.30.180.10:FF:000005">
    <property type="entry name" value="Stabilin 2"/>
    <property type="match status" value="2"/>
</dbReference>
<feature type="domain" description="EGF-like" evidence="15">
    <location>
        <begin position="1516"/>
        <end position="1557"/>
    </location>
</feature>
<dbReference type="InterPro" id="IPR016187">
    <property type="entry name" value="CTDL_fold"/>
</dbReference>
<dbReference type="Gene3D" id="3.10.100.10">
    <property type="entry name" value="Mannose-Binding Protein A, subunit A"/>
    <property type="match status" value="1"/>
</dbReference>
<keyword evidence="14" id="KW-0732">Signal</keyword>
<evidence type="ECO:0000259" key="15">
    <source>
        <dbReference type="PROSITE" id="PS50026"/>
    </source>
</evidence>
<dbReference type="PROSITE" id="PS01241">
    <property type="entry name" value="LINK_1"/>
    <property type="match status" value="1"/>
</dbReference>
<evidence type="ECO:0000256" key="9">
    <source>
        <dbReference type="ARBA" id="ARBA00023292"/>
    </source>
</evidence>
<name>A0A8T2KNS2_ASTMX</name>
<feature type="domain" description="Link" evidence="17">
    <location>
        <begin position="2219"/>
        <end position="2312"/>
    </location>
</feature>
<feature type="domain" description="EGF-like" evidence="15">
    <location>
        <begin position="954"/>
        <end position="995"/>
    </location>
</feature>
<dbReference type="GO" id="GO:0005509">
    <property type="term" value="F:calcium ion binding"/>
    <property type="evidence" value="ECO:0007669"/>
    <property type="project" value="InterPro"/>
</dbReference>
<keyword evidence="9" id="KW-0424">Laminin EGF-like domain</keyword>
<keyword evidence="7" id="KW-0675">Receptor</keyword>